<organism evidence="2 3">
    <name type="scientific">Halosaccharopolyspora lacisalsi</name>
    <dbReference type="NCBI Taxonomy" id="1000566"/>
    <lineage>
        <taxon>Bacteria</taxon>
        <taxon>Bacillati</taxon>
        <taxon>Actinomycetota</taxon>
        <taxon>Actinomycetes</taxon>
        <taxon>Pseudonocardiales</taxon>
        <taxon>Pseudonocardiaceae</taxon>
        <taxon>Halosaccharopolyspora</taxon>
    </lineage>
</organism>
<dbReference type="GO" id="GO:0005524">
    <property type="term" value="F:ATP binding"/>
    <property type="evidence" value="ECO:0007669"/>
    <property type="project" value="InterPro"/>
</dbReference>
<dbReference type="Proteomes" id="UP000569329">
    <property type="component" value="Unassembled WGS sequence"/>
</dbReference>
<dbReference type="GO" id="GO:0016301">
    <property type="term" value="F:kinase activity"/>
    <property type="evidence" value="ECO:0007669"/>
    <property type="project" value="UniProtKB-KW"/>
</dbReference>
<dbReference type="PANTHER" id="PTHR30605:SF0">
    <property type="entry name" value="ANHYDRO-N-ACETYLMURAMIC ACID KINASE"/>
    <property type="match status" value="1"/>
</dbReference>
<gene>
    <name evidence="2" type="ORF">FHX42_000573</name>
</gene>
<evidence type="ECO:0000313" key="2">
    <source>
        <dbReference type="EMBL" id="MBA8823244.1"/>
    </source>
</evidence>
<evidence type="ECO:0000313" key="3">
    <source>
        <dbReference type="Proteomes" id="UP000569329"/>
    </source>
</evidence>
<keyword evidence="2" id="KW-0418">Kinase</keyword>
<accession>A0A839DP27</accession>
<comment type="caution">
    <text evidence="2">The sequence shown here is derived from an EMBL/GenBank/DDBJ whole genome shotgun (WGS) entry which is preliminary data.</text>
</comment>
<dbReference type="EMBL" id="JACGWZ010000001">
    <property type="protein sequence ID" value="MBA8823244.1"/>
    <property type="molecule type" value="Genomic_DNA"/>
</dbReference>
<dbReference type="EC" id="2.7.1.170" evidence="2"/>
<dbReference type="Pfam" id="PF03702">
    <property type="entry name" value="AnmK"/>
    <property type="match status" value="1"/>
</dbReference>
<sequence length="401" mass="41191">MSGTSMDGIDVAAADLRLRGETVELSPLGHTAVTYPSRLRTRLMTAVAGEACGAGELCELDTGVGRAFAEAARHGAEALAGGRAELVASLGQTLHHWVEDGRARGTLQLGQPAWIAETTGLPVVADLRARDVAAGGHGAPLAGVLDALWLAPGAGTVTIALNIGGIANITVVGGDRPLAYDTGPGNALIDVAATTVTGGRATQDTGGRLAAGGRIRTDLLEELLADPYFEAPPPKSTGKEHFNGDHLRRALDRVGEVDDSDLLATLTELTAVTVAAACVRHHPREVVASGGGTGNPVLMAALRRRLAEHGTELVLSDDHGLPTDGKEAYLAALLGFLTFNGLPGNVPGTTGAREPRSLGSITPGTTPLRLPRPAAQPVRSLRVTDHDADDEQEAPCASPTS</sequence>
<dbReference type="SUPFAM" id="SSF53067">
    <property type="entry name" value="Actin-like ATPase domain"/>
    <property type="match status" value="1"/>
</dbReference>
<dbReference type="PANTHER" id="PTHR30605">
    <property type="entry name" value="ANHYDRO-N-ACETYLMURAMIC ACID KINASE"/>
    <property type="match status" value="1"/>
</dbReference>
<dbReference type="Gene3D" id="3.30.420.40">
    <property type="match status" value="2"/>
</dbReference>
<dbReference type="AlphaFoldDB" id="A0A839DP27"/>
<feature type="region of interest" description="Disordered" evidence="1">
    <location>
        <begin position="347"/>
        <end position="401"/>
    </location>
</feature>
<dbReference type="GO" id="GO:0016773">
    <property type="term" value="F:phosphotransferase activity, alcohol group as acceptor"/>
    <property type="evidence" value="ECO:0007669"/>
    <property type="project" value="InterPro"/>
</dbReference>
<dbReference type="GO" id="GO:0009254">
    <property type="term" value="P:peptidoglycan turnover"/>
    <property type="evidence" value="ECO:0007669"/>
    <property type="project" value="InterPro"/>
</dbReference>
<dbReference type="GO" id="GO:0006040">
    <property type="term" value="P:amino sugar metabolic process"/>
    <property type="evidence" value="ECO:0007669"/>
    <property type="project" value="InterPro"/>
</dbReference>
<dbReference type="InterPro" id="IPR043129">
    <property type="entry name" value="ATPase_NBD"/>
</dbReference>
<dbReference type="InterPro" id="IPR005338">
    <property type="entry name" value="Anhydro_N_Ac-Mur_kinase"/>
</dbReference>
<evidence type="ECO:0000256" key="1">
    <source>
        <dbReference type="SAM" id="MobiDB-lite"/>
    </source>
</evidence>
<keyword evidence="3" id="KW-1185">Reference proteome</keyword>
<feature type="compositionally biased region" description="Low complexity" evidence="1">
    <location>
        <begin position="362"/>
        <end position="373"/>
    </location>
</feature>
<reference evidence="2 3" key="1">
    <citation type="submission" date="2020-07" db="EMBL/GenBank/DDBJ databases">
        <title>Sequencing the genomes of 1000 actinobacteria strains.</title>
        <authorList>
            <person name="Klenk H.-P."/>
        </authorList>
    </citation>
    <scope>NUCLEOTIDE SEQUENCE [LARGE SCALE GENOMIC DNA]</scope>
    <source>
        <strain evidence="2 3">DSM 45975</strain>
    </source>
</reference>
<proteinExistence type="predicted"/>
<keyword evidence="2" id="KW-0808">Transferase</keyword>
<name>A0A839DP27_9PSEU</name>
<dbReference type="NCBIfam" id="NF007146">
    <property type="entry name" value="PRK09585.2-6"/>
    <property type="match status" value="1"/>
</dbReference>
<protein>
    <submittedName>
        <fullName evidence="2">Anhydro-N-acetylmuramic acid kinase</fullName>
        <ecNumber evidence="2">2.7.1.170</ecNumber>
    </submittedName>
</protein>